<comment type="caution">
    <text evidence="2">The sequence shown here is derived from an EMBL/GenBank/DDBJ whole genome shotgun (WGS) entry which is preliminary data.</text>
</comment>
<sequence>MAEPLLPRRAALLGLAAASLPLAGGRAQTTASVGDWPNRPIRWINPGPAGGAGDVISRLIADRLQGALGQPVVVDNRPGAGTNIGMTAVARAAPDGYTVGLATIAANAANKWLYRNMPFDPEKDFASVGLIALVPNIVVIPPAVPARTLQEFITWAKAQGRPINFGSVGAGSSQHLAGSQFQIITGLQLQHLPYTNSGQMNSDLMEGRIDMLFQSISAVTQMAQAGRMRPIAVSGTGRVDAFPDVPTMQEQGVDITSTGWFGLCTPAGVPEPILAKLDTELQAIVRDPALAARLSASGAIPRAMGRAEFATYMAAESAKWRVVIEAVGARVD</sequence>
<dbReference type="EMBL" id="JAERQM010000007">
    <property type="protein sequence ID" value="MBU8546261.1"/>
    <property type="molecule type" value="Genomic_DNA"/>
</dbReference>
<evidence type="ECO:0000313" key="2">
    <source>
        <dbReference type="EMBL" id="MBU8546261.1"/>
    </source>
</evidence>
<name>A0ABS6HD31_9PROT</name>
<comment type="similarity">
    <text evidence="1">Belongs to the UPF0065 (bug) family.</text>
</comment>
<evidence type="ECO:0000256" key="1">
    <source>
        <dbReference type="ARBA" id="ARBA00006987"/>
    </source>
</evidence>
<keyword evidence="3" id="KW-1185">Reference proteome</keyword>
<proteinExistence type="inferred from homology"/>
<dbReference type="Proteomes" id="UP000689967">
    <property type="component" value="Unassembled WGS sequence"/>
</dbReference>
<organism evidence="2 3">
    <name type="scientific">Falsiroseomonas oleicola</name>
    <dbReference type="NCBI Taxonomy" id="2801474"/>
    <lineage>
        <taxon>Bacteria</taxon>
        <taxon>Pseudomonadati</taxon>
        <taxon>Pseudomonadota</taxon>
        <taxon>Alphaproteobacteria</taxon>
        <taxon>Acetobacterales</taxon>
        <taxon>Roseomonadaceae</taxon>
        <taxon>Falsiroseomonas</taxon>
    </lineage>
</organism>
<dbReference type="PANTHER" id="PTHR42928:SF5">
    <property type="entry name" value="BLR1237 PROTEIN"/>
    <property type="match status" value="1"/>
</dbReference>
<evidence type="ECO:0000313" key="3">
    <source>
        <dbReference type="Proteomes" id="UP000689967"/>
    </source>
</evidence>
<dbReference type="CDD" id="cd07012">
    <property type="entry name" value="PBP2_Bug_TTT"/>
    <property type="match status" value="1"/>
</dbReference>
<gene>
    <name evidence="2" type="ORF">JJQ90_21250</name>
</gene>
<dbReference type="PIRSF" id="PIRSF017082">
    <property type="entry name" value="YflP"/>
    <property type="match status" value="1"/>
</dbReference>
<dbReference type="RefSeq" id="WP_216878282.1">
    <property type="nucleotide sequence ID" value="NZ_JAERQM010000007.1"/>
</dbReference>
<accession>A0ABS6HD31</accession>
<protein>
    <submittedName>
        <fullName evidence="2">Tripartite tricarboxylate transporter substrate binding protein</fullName>
    </submittedName>
</protein>
<dbReference type="PANTHER" id="PTHR42928">
    <property type="entry name" value="TRICARBOXYLATE-BINDING PROTEIN"/>
    <property type="match status" value="1"/>
</dbReference>
<dbReference type="InterPro" id="IPR005064">
    <property type="entry name" value="BUG"/>
</dbReference>
<reference evidence="2 3" key="1">
    <citation type="submission" date="2021-01" db="EMBL/GenBank/DDBJ databases">
        <title>Roseomonas sp. nov, a bacterium isolated from an oil production mixture in Yumen Oilfield.</title>
        <authorList>
            <person name="Wu D."/>
        </authorList>
    </citation>
    <scope>NUCLEOTIDE SEQUENCE [LARGE SCALE GENOMIC DNA]</scope>
    <source>
        <strain evidence="2 3">ROY-5-3</strain>
    </source>
</reference>
<dbReference type="Pfam" id="PF03401">
    <property type="entry name" value="TctC"/>
    <property type="match status" value="1"/>
</dbReference>